<dbReference type="STRING" id="2316362.A0A4Q2DQR3"/>
<feature type="chain" id="PRO_5020363696" description="Mid2 domain-containing protein" evidence="7">
    <location>
        <begin position="33"/>
        <end position="470"/>
    </location>
</feature>
<dbReference type="PANTHER" id="PTHR15549:SF26">
    <property type="entry name" value="AXIAL BUDDING PATTERN PROTEIN 2-RELATED"/>
    <property type="match status" value="1"/>
</dbReference>
<comment type="caution">
    <text evidence="8">The sequence shown here is derived from an EMBL/GenBank/DDBJ whole genome shotgun (WGS) entry which is preliminary data.</text>
</comment>
<dbReference type="Proteomes" id="UP000290288">
    <property type="component" value="Unassembled WGS sequence"/>
</dbReference>
<evidence type="ECO:0000256" key="7">
    <source>
        <dbReference type="SAM" id="SignalP"/>
    </source>
</evidence>
<dbReference type="EMBL" id="SDEE01000092">
    <property type="protein sequence ID" value="RXW21856.1"/>
    <property type="molecule type" value="Genomic_DNA"/>
</dbReference>
<keyword evidence="7" id="KW-0732">Signal</keyword>
<sequence>MSTSPSFPSPSRPLKLSLFLYVLSQQATSALAYSWSFQSPPKQCSDFTINITGSDGRPPYRILVIPYGASPLANNVEARTILDVPFDGNSASLTFKLKYPENSQFVAVVSDASGFGSGGTSVAAQVASSDDDSCFDSRTSVQPQFFFSIEPANQIVQCVNTRLWWDPAVVQGTPNFLGVIPGGQSFAIPQGSLSNVPNQGTGFTWRPNLRAGTTMILVGGDNRGNGTAGSSLNVVSAGISPDASCLDSSSPSSTPGSPAGGSYPTGSTTPGSGSGGGSNVGAIVGGVIGGLVLLISLFLVLFFYRRRQRDRARQREKPMDLISADDDDEDEHGDGPGDRRSRNDLPQFYQPEPFTVPDPTIADTDSLDGRRPLSGGTSTSFYTRSGTPDGSVALGGGASTQGTTTRKGAPPRMMRPVNIIQHDDAGPSYASPPKDEEAETIELPPAYTALRGAPAPAPEPPAPAPTSTAS</sequence>
<keyword evidence="3 6" id="KW-1133">Transmembrane helix</keyword>
<evidence type="ECO:0000313" key="9">
    <source>
        <dbReference type="Proteomes" id="UP000290288"/>
    </source>
</evidence>
<feature type="compositionally biased region" description="Polar residues" evidence="5">
    <location>
        <begin position="375"/>
        <end position="388"/>
    </location>
</feature>
<evidence type="ECO:0000256" key="3">
    <source>
        <dbReference type="ARBA" id="ARBA00022989"/>
    </source>
</evidence>
<evidence type="ECO:0000256" key="6">
    <source>
        <dbReference type="SAM" id="Phobius"/>
    </source>
</evidence>
<evidence type="ECO:0000313" key="8">
    <source>
        <dbReference type="EMBL" id="RXW21856.1"/>
    </source>
</evidence>
<feature type="compositionally biased region" description="Low complexity" evidence="5">
    <location>
        <begin position="243"/>
        <end position="271"/>
    </location>
</feature>
<dbReference type="AlphaFoldDB" id="A0A4Q2DQR3"/>
<name>A0A4Q2DQR3_9AGAR</name>
<organism evidence="8 9">
    <name type="scientific">Candolleomyces aberdarensis</name>
    <dbReference type="NCBI Taxonomy" id="2316362"/>
    <lineage>
        <taxon>Eukaryota</taxon>
        <taxon>Fungi</taxon>
        <taxon>Dikarya</taxon>
        <taxon>Basidiomycota</taxon>
        <taxon>Agaricomycotina</taxon>
        <taxon>Agaricomycetes</taxon>
        <taxon>Agaricomycetidae</taxon>
        <taxon>Agaricales</taxon>
        <taxon>Agaricineae</taxon>
        <taxon>Psathyrellaceae</taxon>
        <taxon>Candolleomyces</taxon>
    </lineage>
</organism>
<gene>
    <name evidence="8" type="ORF">EST38_g4003</name>
</gene>
<feature type="transmembrane region" description="Helical" evidence="6">
    <location>
        <begin position="280"/>
        <end position="304"/>
    </location>
</feature>
<keyword evidence="9" id="KW-1185">Reference proteome</keyword>
<feature type="signal peptide" evidence="7">
    <location>
        <begin position="1"/>
        <end position="32"/>
    </location>
</feature>
<dbReference type="OrthoDB" id="3267813at2759"/>
<feature type="compositionally biased region" description="Acidic residues" evidence="5">
    <location>
        <begin position="323"/>
        <end position="332"/>
    </location>
</feature>
<keyword evidence="2 6" id="KW-0812">Transmembrane</keyword>
<feature type="compositionally biased region" description="Basic and acidic residues" evidence="5">
    <location>
        <begin position="333"/>
        <end position="343"/>
    </location>
</feature>
<dbReference type="PANTHER" id="PTHR15549">
    <property type="entry name" value="PAIRED IMMUNOGLOBULIN-LIKE TYPE 2 RECEPTOR"/>
    <property type="match status" value="1"/>
</dbReference>
<evidence type="ECO:0000256" key="4">
    <source>
        <dbReference type="ARBA" id="ARBA00023136"/>
    </source>
</evidence>
<evidence type="ECO:0000256" key="1">
    <source>
        <dbReference type="ARBA" id="ARBA00004167"/>
    </source>
</evidence>
<comment type="subcellular location">
    <subcellularLocation>
        <location evidence="1">Membrane</location>
        <topology evidence="1">Single-pass membrane protein</topology>
    </subcellularLocation>
</comment>
<keyword evidence="4 6" id="KW-0472">Membrane</keyword>
<feature type="region of interest" description="Disordered" evidence="5">
    <location>
        <begin position="243"/>
        <end position="275"/>
    </location>
</feature>
<feature type="region of interest" description="Disordered" evidence="5">
    <location>
        <begin position="449"/>
        <end position="470"/>
    </location>
</feature>
<accession>A0A4Q2DQR3</accession>
<evidence type="ECO:0008006" key="10">
    <source>
        <dbReference type="Google" id="ProtNLM"/>
    </source>
</evidence>
<feature type="compositionally biased region" description="Pro residues" evidence="5">
    <location>
        <begin position="455"/>
        <end position="464"/>
    </location>
</feature>
<dbReference type="GO" id="GO:0016020">
    <property type="term" value="C:membrane"/>
    <property type="evidence" value="ECO:0007669"/>
    <property type="project" value="UniProtKB-SubCell"/>
</dbReference>
<dbReference type="InterPro" id="IPR051694">
    <property type="entry name" value="Immunoregulatory_rcpt-like"/>
</dbReference>
<reference evidence="8 9" key="1">
    <citation type="submission" date="2019-01" db="EMBL/GenBank/DDBJ databases">
        <title>Draft genome sequence of Psathyrella aberdarensis IHI B618.</title>
        <authorList>
            <person name="Buettner E."/>
            <person name="Kellner H."/>
        </authorList>
    </citation>
    <scope>NUCLEOTIDE SEQUENCE [LARGE SCALE GENOMIC DNA]</scope>
    <source>
        <strain evidence="8 9">IHI B618</strain>
    </source>
</reference>
<feature type="region of interest" description="Disordered" evidence="5">
    <location>
        <begin position="309"/>
        <end position="413"/>
    </location>
</feature>
<proteinExistence type="predicted"/>
<evidence type="ECO:0000256" key="5">
    <source>
        <dbReference type="SAM" id="MobiDB-lite"/>
    </source>
</evidence>
<dbReference type="GO" id="GO:0071944">
    <property type="term" value="C:cell periphery"/>
    <property type="evidence" value="ECO:0007669"/>
    <property type="project" value="UniProtKB-ARBA"/>
</dbReference>
<evidence type="ECO:0000256" key="2">
    <source>
        <dbReference type="ARBA" id="ARBA00022692"/>
    </source>
</evidence>
<protein>
    <recommendedName>
        <fullName evidence="10">Mid2 domain-containing protein</fullName>
    </recommendedName>
</protein>